<dbReference type="Proteomes" id="UP000266292">
    <property type="component" value="Chromosome"/>
</dbReference>
<evidence type="ECO:0000313" key="2">
    <source>
        <dbReference type="Proteomes" id="UP000266292"/>
    </source>
</evidence>
<dbReference type="KEGG" id="pact:CA264_20280"/>
<dbReference type="EMBL" id="CP021235">
    <property type="protein sequence ID" value="ARS37576.1"/>
    <property type="molecule type" value="Genomic_DNA"/>
</dbReference>
<gene>
    <name evidence="1" type="ORF">CA264_20280</name>
</gene>
<dbReference type="OrthoDB" id="651679at2"/>
<protein>
    <submittedName>
        <fullName evidence="1">Uncharacterized protein</fullName>
    </submittedName>
</protein>
<reference evidence="2" key="1">
    <citation type="submission" date="2017-05" db="EMBL/GenBank/DDBJ databases">
        <authorList>
            <person name="Ray J."/>
            <person name="Price M."/>
            <person name="Deutschbauer A."/>
        </authorList>
    </citation>
    <scope>NUCLEOTIDE SEQUENCE [LARGE SCALE GENOMIC DNA]</scope>
    <source>
        <strain evidence="2">DSM 19842</strain>
    </source>
</reference>
<dbReference type="STRING" id="709015.GCA_000472485_04092"/>
<organism evidence="1 2">
    <name type="scientific">Pontibacter actiniarum</name>
    <dbReference type="NCBI Taxonomy" id="323450"/>
    <lineage>
        <taxon>Bacteria</taxon>
        <taxon>Pseudomonadati</taxon>
        <taxon>Bacteroidota</taxon>
        <taxon>Cytophagia</taxon>
        <taxon>Cytophagales</taxon>
        <taxon>Hymenobacteraceae</taxon>
        <taxon>Pontibacter</taxon>
    </lineage>
</organism>
<keyword evidence="2" id="KW-1185">Reference proteome</keyword>
<dbReference type="AlphaFoldDB" id="A0A1X9YXA1"/>
<sequence>MVHDLLQAVEERFKTFWVNYHNYSFDYRWQDYPADYISMVGLDKLFIVENLCPVHSHALIEETLVDDLSESVSFRESLLASLKKRISSLVPVGLVQGADSAPPLSGEPVNSTPRFVEGMDEEFYHILKGYFTPEDQQQLLPLLQDNQPPAAPLVFHGNGNQLADAFKQLYEANLIVGCLKSDLEVWISSHFAYVFRKQQRILPPGYLAAIISSNARPCQSPILDVRKQADGTYAVYPVLRTQKNYNLQ</sequence>
<evidence type="ECO:0000313" key="1">
    <source>
        <dbReference type="EMBL" id="ARS37576.1"/>
    </source>
</evidence>
<name>A0A1X9YXA1_9BACT</name>
<accession>A0A1X9YXA1</accession>
<proteinExistence type="predicted"/>